<dbReference type="PANTHER" id="PTHR30349:SF62">
    <property type="entry name" value="TYPE 1 FIMBRIAE REGULATORY PROTEIN FIMB-RELATED"/>
    <property type="match status" value="1"/>
</dbReference>
<dbReference type="Gene3D" id="1.10.443.10">
    <property type="entry name" value="Intergrase catalytic core"/>
    <property type="match status" value="1"/>
</dbReference>
<evidence type="ECO:0000256" key="1">
    <source>
        <dbReference type="ARBA" id="ARBA00008857"/>
    </source>
</evidence>
<gene>
    <name evidence="8" type="ORF">G6321_00045865</name>
</gene>
<feature type="domain" description="Tyr recombinase" evidence="7">
    <location>
        <begin position="161"/>
        <end position="338"/>
    </location>
</feature>
<dbReference type="EMBL" id="CP088280">
    <property type="protein sequence ID" value="UGX92885.1"/>
    <property type="molecule type" value="Genomic_DNA"/>
</dbReference>
<organism evidence="8 9">
    <name type="scientific">Bradyrhizobium barranii subsp. barranii</name>
    <dbReference type="NCBI Taxonomy" id="2823807"/>
    <lineage>
        <taxon>Bacteria</taxon>
        <taxon>Pseudomonadati</taxon>
        <taxon>Pseudomonadota</taxon>
        <taxon>Alphaproteobacteria</taxon>
        <taxon>Hyphomicrobiales</taxon>
        <taxon>Nitrobacteraceae</taxon>
        <taxon>Bradyrhizobium</taxon>
        <taxon>Bradyrhizobium barranii</taxon>
    </lineage>
</organism>
<evidence type="ECO:0000256" key="3">
    <source>
        <dbReference type="ARBA" id="ARBA00022908"/>
    </source>
</evidence>
<keyword evidence="3" id="KW-0229">DNA integration</keyword>
<keyword evidence="6" id="KW-0233">DNA recombination</keyword>
<dbReference type="Proteomes" id="UP000564836">
    <property type="component" value="Chromosome"/>
</dbReference>
<evidence type="ECO:0000256" key="6">
    <source>
        <dbReference type="ARBA" id="ARBA00023172"/>
    </source>
</evidence>
<keyword evidence="5" id="KW-0804">Transcription</keyword>
<comment type="similarity">
    <text evidence="1">Belongs to the 'phage' integrase family.</text>
</comment>
<evidence type="ECO:0000256" key="5">
    <source>
        <dbReference type="ARBA" id="ARBA00023163"/>
    </source>
</evidence>
<accession>A0A9X9YPN0</accession>
<dbReference type="InterPro" id="IPR013762">
    <property type="entry name" value="Integrase-like_cat_sf"/>
</dbReference>
<evidence type="ECO:0000256" key="4">
    <source>
        <dbReference type="ARBA" id="ARBA00023015"/>
    </source>
</evidence>
<dbReference type="PANTHER" id="PTHR30349">
    <property type="entry name" value="PHAGE INTEGRASE-RELATED"/>
    <property type="match status" value="1"/>
</dbReference>
<name>A0A9X9YPN0_9BRAD</name>
<protein>
    <submittedName>
        <fullName evidence="8">Tyrosine-type recombinase/integrase</fullName>
    </submittedName>
</protein>
<dbReference type="GO" id="GO:0006310">
    <property type="term" value="P:DNA recombination"/>
    <property type="evidence" value="ECO:0007669"/>
    <property type="project" value="UniProtKB-KW"/>
</dbReference>
<evidence type="ECO:0000313" key="8">
    <source>
        <dbReference type="EMBL" id="UGX92885.1"/>
    </source>
</evidence>
<evidence type="ECO:0000259" key="7">
    <source>
        <dbReference type="PROSITE" id="PS51898"/>
    </source>
</evidence>
<reference evidence="8 9" key="2">
    <citation type="journal article" date="2022" name="Int. J. Syst. Evol. Microbiol.">
        <title>Strains of Bradyrhizobium barranii sp. nov. associated with legumes native to Canada are symbionts of soybeans and belong to different subspecies (subsp. barranii subsp. nov. and subsp. apii subsp. nov.) and symbiovars (sv. glycinearum and sv. septentrionale).</title>
        <authorList>
            <person name="Bromfield E.S.P."/>
            <person name="Cloutier S."/>
            <person name="Wasai-Hara S."/>
            <person name="Minamisawa K."/>
        </authorList>
    </citation>
    <scope>NUCLEOTIDE SEQUENCE [LARGE SCALE GENOMIC DNA]</scope>
    <source>
        <strain evidence="8 9">323S2</strain>
    </source>
</reference>
<proteinExistence type="inferred from homology"/>
<dbReference type="InterPro" id="IPR050090">
    <property type="entry name" value="Tyrosine_recombinase_XerCD"/>
</dbReference>
<dbReference type="SUPFAM" id="SSF56349">
    <property type="entry name" value="DNA breaking-rejoining enzymes"/>
    <property type="match status" value="1"/>
</dbReference>
<dbReference type="GO" id="GO:0003677">
    <property type="term" value="F:DNA binding"/>
    <property type="evidence" value="ECO:0007669"/>
    <property type="project" value="InterPro"/>
</dbReference>
<dbReference type="AlphaFoldDB" id="A0A9X9YPN0"/>
<reference evidence="8 9" key="1">
    <citation type="journal article" date="2017" name="Syst. Appl. Microbiol.">
        <title>Soybeans inoculated with root zone soils of Canadian native legumes harbour diverse and novel Bradyrhizobium spp. that possess agricultural potential.</title>
        <authorList>
            <person name="Bromfield E.S.P."/>
            <person name="Cloutier S."/>
            <person name="Tambong J.T."/>
            <person name="Tran Thi T.V."/>
        </authorList>
    </citation>
    <scope>NUCLEOTIDE SEQUENCE [LARGE SCALE GENOMIC DNA]</scope>
    <source>
        <strain evidence="8 9">323S2</strain>
    </source>
</reference>
<evidence type="ECO:0000313" key="9">
    <source>
        <dbReference type="Proteomes" id="UP000564836"/>
    </source>
</evidence>
<dbReference type="GO" id="GO:0015074">
    <property type="term" value="P:DNA integration"/>
    <property type="evidence" value="ECO:0007669"/>
    <property type="project" value="UniProtKB-KW"/>
</dbReference>
<dbReference type="InterPro" id="IPR011010">
    <property type="entry name" value="DNA_brk_join_enz"/>
</dbReference>
<sequence>MNGGHVAIQGFLHDARLRQPDGFEIKRKSFDAIAVINSRQPFCYEVVDRFDGQVVLIRQPRPRAHCTFCLRAKAQFASYKGQPENLPGCSARQITTAARSSRLSNYTLRIRIFSKFVKQPFFEQFSSKIAEIDGQISKEDAMPAIVKRTVMPTRRKNAELRTREYLTDDEVQTLIDVAKANRYGHRDATMILVAYRHGFRASELTDLRWDQIEFSSATLHVRRVKQGTPSTHPILGDELRALRKLQREQETNSPFVFTSERGSPFTTAGFARMIERTGAAAKLPFKAHPHMLRHACGYTLANQGHDTRAVQAYLGHKNIQHTVRYTELSPTRFKNFWR</sequence>
<dbReference type="Pfam" id="PF00589">
    <property type="entry name" value="Phage_integrase"/>
    <property type="match status" value="1"/>
</dbReference>
<keyword evidence="2" id="KW-1029">Fimbrium biogenesis</keyword>
<dbReference type="RefSeq" id="WP_207794654.1">
    <property type="nucleotide sequence ID" value="NZ_CP088280.1"/>
</dbReference>
<evidence type="ECO:0000256" key="2">
    <source>
        <dbReference type="ARBA" id="ARBA00022558"/>
    </source>
</evidence>
<keyword evidence="4" id="KW-0805">Transcription regulation</keyword>
<dbReference type="PROSITE" id="PS51898">
    <property type="entry name" value="TYR_RECOMBINASE"/>
    <property type="match status" value="1"/>
</dbReference>
<dbReference type="InterPro" id="IPR002104">
    <property type="entry name" value="Integrase_catalytic"/>
</dbReference>